<feature type="coiled-coil region" evidence="1">
    <location>
        <begin position="163"/>
        <end position="190"/>
    </location>
</feature>
<dbReference type="PANTHER" id="PTHR38936">
    <property type="entry name" value="TITIN-LIKE ISOFORM X2"/>
    <property type="match status" value="1"/>
</dbReference>
<feature type="region of interest" description="Disordered" evidence="2">
    <location>
        <begin position="233"/>
        <end position="259"/>
    </location>
</feature>
<proteinExistence type="predicted"/>
<protein>
    <submittedName>
        <fullName evidence="3">Uncharacterized protein</fullName>
    </submittedName>
</protein>
<dbReference type="AlphaFoldDB" id="A0A5N6QRD6"/>
<dbReference type="PANTHER" id="PTHR38936:SF1">
    <property type="entry name" value="DUF641 DOMAIN-CONTAINING PROTEIN"/>
    <property type="match status" value="1"/>
</dbReference>
<sequence>MGKKAKAAKIGKKSNQSLEKVESQPETISPSLVRPNTRSKQQAESVKPSNPKKRMRHCLGVRRSDRIKGSVMPAQNQDIEPMIEEITLSESEKEDDDYPAQSEQNLPESATLSEKNMEEKLNYIVKRLEEQETAMEALKCEVTKKSFLSGSPSRVDIRYKNLYINSQQKVESLTEENKQLTMKLETALCKVEAYQNGNHVFSDMLDKLKDVILISNLTKATETAVNFSSQALRNASSPGDVLGSNGSAAKRKKPPVIRK</sequence>
<dbReference type="EMBL" id="CM017322">
    <property type="protein sequence ID" value="KAE8009717.1"/>
    <property type="molecule type" value="Genomic_DNA"/>
</dbReference>
<evidence type="ECO:0000313" key="4">
    <source>
        <dbReference type="Proteomes" id="UP000327013"/>
    </source>
</evidence>
<dbReference type="Proteomes" id="UP000327013">
    <property type="component" value="Chromosome 2"/>
</dbReference>
<keyword evidence="1" id="KW-0175">Coiled coil</keyword>
<name>A0A5N6QRD6_9ROSI</name>
<feature type="compositionally biased region" description="Basic residues" evidence="2">
    <location>
        <begin position="249"/>
        <end position="259"/>
    </location>
</feature>
<organism evidence="3 4">
    <name type="scientific">Carpinus fangiana</name>
    <dbReference type="NCBI Taxonomy" id="176857"/>
    <lineage>
        <taxon>Eukaryota</taxon>
        <taxon>Viridiplantae</taxon>
        <taxon>Streptophyta</taxon>
        <taxon>Embryophyta</taxon>
        <taxon>Tracheophyta</taxon>
        <taxon>Spermatophyta</taxon>
        <taxon>Magnoliopsida</taxon>
        <taxon>eudicotyledons</taxon>
        <taxon>Gunneridae</taxon>
        <taxon>Pentapetalae</taxon>
        <taxon>rosids</taxon>
        <taxon>fabids</taxon>
        <taxon>Fagales</taxon>
        <taxon>Betulaceae</taxon>
        <taxon>Carpinus</taxon>
    </lineage>
</organism>
<evidence type="ECO:0000256" key="1">
    <source>
        <dbReference type="SAM" id="Coils"/>
    </source>
</evidence>
<reference evidence="3 4" key="1">
    <citation type="submission" date="2019-06" db="EMBL/GenBank/DDBJ databases">
        <title>A chromosomal-level reference genome of Carpinus fangiana (Coryloideae, Betulaceae).</title>
        <authorList>
            <person name="Yang X."/>
            <person name="Wang Z."/>
            <person name="Zhang L."/>
            <person name="Hao G."/>
            <person name="Liu J."/>
            <person name="Yang Y."/>
        </authorList>
    </citation>
    <scope>NUCLEOTIDE SEQUENCE [LARGE SCALE GENOMIC DNA]</scope>
    <source>
        <strain evidence="3">Cfa_2016G</strain>
        <tissue evidence="3">Leaf</tissue>
    </source>
</reference>
<feature type="compositionally biased region" description="Polar residues" evidence="2">
    <location>
        <begin position="14"/>
        <end position="48"/>
    </location>
</feature>
<evidence type="ECO:0000313" key="3">
    <source>
        <dbReference type="EMBL" id="KAE8009717.1"/>
    </source>
</evidence>
<evidence type="ECO:0000256" key="2">
    <source>
        <dbReference type="SAM" id="MobiDB-lite"/>
    </source>
</evidence>
<keyword evidence="4" id="KW-1185">Reference proteome</keyword>
<feature type="compositionally biased region" description="Basic residues" evidence="2">
    <location>
        <begin position="50"/>
        <end position="60"/>
    </location>
</feature>
<dbReference type="OrthoDB" id="1937314at2759"/>
<feature type="region of interest" description="Disordered" evidence="2">
    <location>
        <begin position="1"/>
        <end position="112"/>
    </location>
</feature>
<feature type="compositionally biased region" description="Basic residues" evidence="2">
    <location>
        <begin position="1"/>
        <end position="12"/>
    </location>
</feature>
<feature type="compositionally biased region" description="Polar residues" evidence="2">
    <location>
        <begin position="101"/>
        <end position="112"/>
    </location>
</feature>
<accession>A0A5N6QRD6</accession>
<gene>
    <name evidence="3" type="ORF">FH972_006139</name>
</gene>